<keyword evidence="3" id="KW-1185">Reference proteome</keyword>
<keyword evidence="1" id="KW-0472">Membrane</keyword>
<accession>A0ABW5P8W4</accession>
<gene>
    <name evidence="2" type="ORF">ACFSUF_04695</name>
</gene>
<dbReference type="EMBL" id="JBHUME010000005">
    <property type="protein sequence ID" value="MFD2611717.1"/>
    <property type="molecule type" value="Genomic_DNA"/>
</dbReference>
<dbReference type="RefSeq" id="WP_377600622.1">
    <property type="nucleotide sequence ID" value="NZ_JBHUME010000005.1"/>
</dbReference>
<feature type="transmembrane region" description="Helical" evidence="1">
    <location>
        <begin position="6"/>
        <end position="25"/>
    </location>
</feature>
<evidence type="ECO:0000313" key="3">
    <source>
        <dbReference type="Proteomes" id="UP001597541"/>
    </source>
</evidence>
<evidence type="ECO:0008006" key="4">
    <source>
        <dbReference type="Google" id="ProtNLM"/>
    </source>
</evidence>
<proteinExistence type="predicted"/>
<protein>
    <recommendedName>
        <fullName evidence="4">Sodium:solute symporter</fullName>
    </recommendedName>
</protein>
<sequence length="43" mass="4606">MDFYIYIALAAAYAVLFLVGAGRIARGQGDFYTGLLLRASGYG</sequence>
<reference evidence="3" key="1">
    <citation type="journal article" date="2019" name="Int. J. Syst. Evol. Microbiol.">
        <title>The Global Catalogue of Microorganisms (GCM) 10K type strain sequencing project: providing services to taxonomists for standard genome sequencing and annotation.</title>
        <authorList>
            <consortium name="The Broad Institute Genomics Platform"/>
            <consortium name="The Broad Institute Genome Sequencing Center for Infectious Disease"/>
            <person name="Wu L."/>
            <person name="Ma J."/>
        </authorList>
    </citation>
    <scope>NUCLEOTIDE SEQUENCE [LARGE SCALE GENOMIC DNA]</scope>
    <source>
        <strain evidence="3">KCTC 3950</strain>
    </source>
</reference>
<organism evidence="2 3">
    <name type="scientific">Paenibacillus gansuensis</name>
    <dbReference type="NCBI Taxonomy" id="306542"/>
    <lineage>
        <taxon>Bacteria</taxon>
        <taxon>Bacillati</taxon>
        <taxon>Bacillota</taxon>
        <taxon>Bacilli</taxon>
        <taxon>Bacillales</taxon>
        <taxon>Paenibacillaceae</taxon>
        <taxon>Paenibacillus</taxon>
    </lineage>
</organism>
<keyword evidence="1" id="KW-0812">Transmembrane</keyword>
<name>A0ABW5P8W4_9BACL</name>
<comment type="caution">
    <text evidence="2">The sequence shown here is derived from an EMBL/GenBank/DDBJ whole genome shotgun (WGS) entry which is preliminary data.</text>
</comment>
<dbReference type="Proteomes" id="UP001597541">
    <property type="component" value="Unassembled WGS sequence"/>
</dbReference>
<evidence type="ECO:0000256" key="1">
    <source>
        <dbReference type="SAM" id="Phobius"/>
    </source>
</evidence>
<keyword evidence="1" id="KW-1133">Transmembrane helix</keyword>
<evidence type="ECO:0000313" key="2">
    <source>
        <dbReference type="EMBL" id="MFD2611717.1"/>
    </source>
</evidence>